<dbReference type="NCBIfam" id="TIGR03696">
    <property type="entry name" value="Rhs_assc_core"/>
    <property type="match status" value="1"/>
</dbReference>
<dbReference type="GeneID" id="88624217"/>
<dbReference type="NCBIfam" id="TIGR01643">
    <property type="entry name" value="YD_repeat_2x"/>
    <property type="match status" value="1"/>
</dbReference>
<dbReference type="Proteomes" id="UP001272773">
    <property type="component" value="Unassembled WGS sequence"/>
</dbReference>
<dbReference type="SUPFAM" id="SSF57184">
    <property type="entry name" value="Growth factor receptor domain"/>
    <property type="match status" value="1"/>
</dbReference>
<dbReference type="Gene3D" id="2.180.10.10">
    <property type="entry name" value="RHS repeat-associated core"/>
    <property type="match status" value="2"/>
</dbReference>
<reference evidence="3 4" key="1">
    <citation type="submission" date="2023-11" db="EMBL/GenBank/DDBJ databases">
        <title>MicrobeMod: A computational toolkit for identifying prokaryotic methylation and restriction-modification with nanopore sequencing.</title>
        <authorList>
            <person name="Crits-Christoph A."/>
            <person name="Kang S.C."/>
            <person name="Lee H."/>
            <person name="Ostrov N."/>
        </authorList>
    </citation>
    <scope>NUCLEOTIDE SEQUENCE [LARGE SCALE GENOMIC DNA]</scope>
    <source>
        <strain evidence="3 4">ATCC BAA-2732</strain>
    </source>
</reference>
<gene>
    <name evidence="3" type="ORF">SIL79_11875</name>
</gene>
<evidence type="ECO:0000313" key="3">
    <source>
        <dbReference type="EMBL" id="MDX6017032.1"/>
    </source>
</evidence>
<evidence type="ECO:0000313" key="4">
    <source>
        <dbReference type="Proteomes" id="UP001272773"/>
    </source>
</evidence>
<dbReference type="InterPro" id="IPR050708">
    <property type="entry name" value="T6SS_VgrG/RHS"/>
</dbReference>
<evidence type="ECO:0000256" key="1">
    <source>
        <dbReference type="ARBA" id="ARBA00022737"/>
    </source>
</evidence>
<dbReference type="InterPro" id="IPR022385">
    <property type="entry name" value="Rhs_assc_core"/>
</dbReference>
<feature type="domain" description="Teneurin-like YD-shell" evidence="2">
    <location>
        <begin position="528"/>
        <end position="738"/>
    </location>
</feature>
<dbReference type="InterPro" id="IPR056823">
    <property type="entry name" value="TEN-like_YD-shell"/>
</dbReference>
<keyword evidence="4" id="KW-1185">Reference proteome</keyword>
<dbReference type="PANTHER" id="PTHR32305:SF15">
    <property type="entry name" value="PROTEIN RHSA-RELATED"/>
    <property type="match status" value="1"/>
</dbReference>
<dbReference type="Pfam" id="PF25023">
    <property type="entry name" value="TEN_YD-shell"/>
    <property type="match status" value="1"/>
</dbReference>
<sequence length="757" mass="83210">MKSFITSASGQELLRTEASYDAYGRKISTKDIDKGQWRYTYNAFGEMLSQTNGKSQSSFIYYDILGRKVRQTEPDGTSCWTYGNKSSKTAGLLIAETRFDAVVSNCSQTGWVHSKQSGYDSAGRLASSKTSIAGSSYEHRFSYDSHGRAATQTYPNNLLTVVNHYNAQGYLFKRTDQQTGKAYQTITEMNARGQVEQVRYGNGAQESTVFDATTGWVSGINLTTAGVTAHQLDYRFDTVGNLEYRQHNLSSAPATFSENYHYDDLYRLYERTVSIHSGGTSLPSDFKATHEMQYDDLGNITFKTGVGDYRYDSTNPYRLLDICGKGGCGALETTPVSKSCPTGYALNAAGTTCQKSETQSASLSYSYSCPSGYTLSGTTCSKTETKVAQVKTEQTCPKGGYLNASTGKCSRDFTIVSATKPSGAGVVCGGGEPMGGGRRLWECTETYQSTPKQVYNCDAGWTLSGTNCTRTLSQAATKTPVYSCPAGWSVSGSACNRTLTAPITYSCPTGWTQNGAQCSRARQASYVMVYDKNGNITQDGSRRFTYSSYDLVTNITQGGESTRFKYDANRQRFERYDVKVEAGVTSYLTTLYVGGYEKVTRSGGNKPALTEQKLYVGNLVITKRSNNTVDEFYLHKDHQGSTTTITNKSGNVVQQFTYDPWGKQTAAYSHSLLNDYIAPAASKGYTGHEGIDNLSLIHMNGRIYDPTIGRFLQADPHIQAPTDTQSYNRYSYVLNNPMSYTDPSGREFNSEVHHSLN</sequence>
<name>A0ABU4QC96_9GAMM</name>
<accession>A0ABU4QC96</accession>
<dbReference type="InterPro" id="IPR009030">
    <property type="entry name" value="Growth_fac_rcpt_cys_sf"/>
</dbReference>
<dbReference type="RefSeq" id="WP_319619299.1">
    <property type="nucleotide sequence ID" value="NZ_JAWXXR010000001.1"/>
</dbReference>
<dbReference type="PANTHER" id="PTHR32305">
    <property type="match status" value="1"/>
</dbReference>
<comment type="caution">
    <text evidence="3">The sequence shown here is derived from an EMBL/GenBank/DDBJ whole genome shotgun (WGS) entry which is preliminary data.</text>
</comment>
<dbReference type="EMBL" id="JAWXXR010000001">
    <property type="protein sequence ID" value="MDX6017032.1"/>
    <property type="molecule type" value="Genomic_DNA"/>
</dbReference>
<evidence type="ECO:0000259" key="2">
    <source>
        <dbReference type="Pfam" id="PF25023"/>
    </source>
</evidence>
<proteinExistence type="predicted"/>
<dbReference type="InterPro" id="IPR006530">
    <property type="entry name" value="YD"/>
</dbReference>
<protein>
    <submittedName>
        <fullName evidence="3">RHS repeat-associated core domain-containing protein</fullName>
    </submittedName>
</protein>
<keyword evidence="1" id="KW-0677">Repeat</keyword>
<organism evidence="3 4">
    <name type="scientific">Shewanella indica</name>
    <dbReference type="NCBI Taxonomy" id="768528"/>
    <lineage>
        <taxon>Bacteria</taxon>
        <taxon>Pseudomonadati</taxon>
        <taxon>Pseudomonadota</taxon>
        <taxon>Gammaproteobacteria</taxon>
        <taxon>Alteromonadales</taxon>
        <taxon>Shewanellaceae</taxon>
        <taxon>Shewanella</taxon>
    </lineage>
</organism>